<dbReference type="AlphaFoldDB" id="A0AAT9GN58"/>
<dbReference type="KEGG" id="sjv:SJAV_01530"/>
<dbReference type="GeneID" id="92353086"/>
<reference evidence="1" key="1">
    <citation type="submission" date="2024-03" db="EMBL/GenBank/DDBJ databases">
        <title>Complete genome sequence of Sulfurisphaera javensis strain KD-1.</title>
        <authorList>
            <person name="Sakai H."/>
            <person name="Nur N."/>
            <person name="Suwanto A."/>
            <person name="Kurosawa N."/>
        </authorList>
    </citation>
    <scope>NUCLEOTIDE SEQUENCE</scope>
    <source>
        <strain evidence="1">KD-1</strain>
    </source>
</reference>
<proteinExistence type="predicted"/>
<name>A0AAT9GN58_9CREN</name>
<dbReference type="EMBL" id="AP031322">
    <property type="protein sequence ID" value="BFH72209.1"/>
    <property type="molecule type" value="Genomic_DNA"/>
</dbReference>
<protein>
    <submittedName>
        <fullName evidence="1">Uncharacterized protein</fullName>
    </submittedName>
</protein>
<gene>
    <name evidence="1" type="ORF">SJAV_01530</name>
</gene>
<accession>A0AAT9GN58</accession>
<sequence length="109" mass="11789">MEKIVLILLLIIIAITPITSAYAIYVSYPKSVYIGQNFTITFGLLSTVINSTNFQFMTPGTKIVNVSGKTAYEGFLEYWLADKVNVSNSSELIVTFIGTVVGTLTGAPA</sequence>
<evidence type="ECO:0000313" key="1">
    <source>
        <dbReference type="EMBL" id="BFH72209.1"/>
    </source>
</evidence>
<dbReference type="RefSeq" id="WP_369610451.1">
    <property type="nucleotide sequence ID" value="NZ_AP031322.1"/>
</dbReference>
<organism evidence="1">
    <name type="scientific">Sulfurisphaera javensis</name>
    <dbReference type="NCBI Taxonomy" id="2049879"/>
    <lineage>
        <taxon>Archaea</taxon>
        <taxon>Thermoproteota</taxon>
        <taxon>Thermoprotei</taxon>
        <taxon>Sulfolobales</taxon>
        <taxon>Sulfolobaceae</taxon>
        <taxon>Sulfurisphaera</taxon>
    </lineage>
</organism>